<feature type="transmembrane region" description="Helical" evidence="4">
    <location>
        <begin position="155"/>
        <end position="176"/>
    </location>
</feature>
<keyword evidence="4" id="KW-1133">Transmembrane helix</keyword>
<keyword evidence="4" id="KW-0812">Transmembrane</keyword>
<feature type="compositionally biased region" description="Low complexity" evidence="3">
    <location>
        <begin position="385"/>
        <end position="401"/>
    </location>
</feature>
<keyword evidence="2" id="KW-0378">Hydrolase</keyword>
<dbReference type="InterPro" id="IPR004843">
    <property type="entry name" value="Calcineurin-like_PHP"/>
</dbReference>
<reference evidence="7" key="1">
    <citation type="journal article" date="2019" name="Int. J. Syst. Evol. Microbiol.">
        <title>The Global Catalogue of Microorganisms (GCM) 10K type strain sequencing project: providing services to taxonomists for standard genome sequencing and annotation.</title>
        <authorList>
            <consortium name="The Broad Institute Genomics Platform"/>
            <consortium name="The Broad Institute Genome Sequencing Center for Infectious Disease"/>
            <person name="Wu L."/>
            <person name="Ma J."/>
        </authorList>
    </citation>
    <scope>NUCLEOTIDE SEQUENCE [LARGE SCALE GENOMIC DNA]</scope>
    <source>
        <strain evidence="7">CECT 7649</strain>
    </source>
</reference>
<dbReference type="PANTHER" id="PTHR31302">
    <property type="entry name" value="TRANSMEMBRANE PROTEIN WITH METALLOPHOSPHOESTERASE DOMAIN-RELATED"/>
    <property type="match status" value="1"/>
</dbReference>
<evidence type="ECO:0000256" key="4">
    <source>
        <dbReference type="SAM" id="Phobius"/>
    </source>
</evidence>
<evidence type="ECO:0000256" key="2">
    <source>
        <dbReference type="ARBA" id="ARBA00022801"/>
    </source>
</evidence>
<dbReference type="Gene3D" id="3.60.21.10">
    <property type="match status" value="1"/>
</dbReference>
<comment type="caution">
    <text evidence="6">The sequence shown here is derived from an EMBL/GenBank/DDBJ whole genome shotgun (WGS) entry which is preliminary data.</text>
</comment>
<dbReference type="InterPro" id="IPR051158">
    <property type="entry name" value="Metallophosphoesterase_sf"/>
</dbReference>
<gene>
    <name evidence="6" type="ORF">ACFQSB_17925</name>
</gene>
<feature type="domain" description="Calcineurin-like phosphoesterase" evidence="5">
    <location>
        <begin position="241"/>
        <end position="311"/>
    </location>
</feature>
<evidence type="ECO:0000256" key="1">
    <source>
        <dbReference type="ARBA" id="ARBA00022723"/>
    </source>
</evidence>
<dbReference type="Pfam" id="PF00149">
    <property type="entry name" value="Metallophos"/>
    <property type="match status" value="1"/>
</dbReference>
<evidence type="ECO:0000259" key="5">
    <source>
        <dbReference type="Pfam" id="PF00149"/>
    </source>
</evidence>
<feature type="transmembrane region" description="Helical" evidence="4">
    <location>
        <begin position="128"/>
        <end position="148"/>
    </location>
</feature>
<feature type="region of interest" description="Disordered" evidence="3">
    <location>
        <begin position="534"/>
        <end position="561"/>
    </location>
</feature>
<sequence length="561" mass="60154">MNLMRWKATAQRLNERRAVRRSVNALLIAVVALAGAWLGLAIGAHVRTAVGPAEIGMSLRPSWGGQTVVDIRPLGTLRFDSHNGPIQLGLSLDGIRADVAQRLLESPRWAETLPDLIEADLQEGLRELVIRATLFAVAGGALAGLIVFRHWRSALWTGLGSLVAMGLVALLAVLTFNPRSIAEPRYTGLLTGVPSLIGSAESIVTRFSEYRTQLAKLVTNVSQLYHAGTTLPVYSPDPNTLRVLHVSDIHLNPVAWSTIRSLKDEFKINMVLDTGDIADHGTKAENKFVEEIGELGVPYVYVRGNHDSIGTQHAVAQQKNAVVLDGGEKTVEGLRIYGVGDPRFTPDKSVDVKSDAQLLTDLGRFHAERLTSPANAAPTGRKPPHAAARPSRSSGHGSPSPSRRPSPSPSPSPSPAATRGPAGTDAAKKITVDLVAVHDPTIGRAFSGAVPLVLAGHVHERSTEMLKSGTRLMIQGSTGAAGLRGLEHDEPTPIQASVLYFDRKTHRLQAWDDVTLGGFGEQWVQIQRNVEPEPGRTILPEPLVASSPAKPVDSTATPSRR</sequence>
<organism evidence="6 7">
    <name type="scientific">Sphaerisporangium rhizosphaerae</name>
    <dbReference type="NCBI Taxonomy" id="2269375"/>
    <lineage>
        <taxon>Bacteria</taxon>
        <taxon>Bacillati</taxon>
        <taxon>Actinomycetota</taxon>
        <taxon>Actinomycetes</taxon>
        <taxon>Streptosporangiales</taxon>
        <taxon>Streptosporangiaceae</taxon>
        <taxon>Sphaerisporangium</taxon>
    </lineage>
</organism>
<keyword evidence="4" id="KW-0472">Membrane</keyword>
<evidence type="ECO:0000256" key="3">
    <source>
        <dbReference type="SAM" id="MobiDB-lite"/>
    </source>
</evidence>
<dbReference type="CDD" id="cd00838">
    <property type="entry name" value="MPP_superfamily"/>
    <property type="match status" value="1"/>
</dbReference>
<evidence type="ECO:0000313" key="6">
    <source>
        <dbReference type="EMBL" id="MFC7384100.1"/>
    </source>
</evidence>
<evidence type="ECO:0000313" key="7">
    <source>
        <dbReference type="Proteomes" id="UP001596496"/>
    </source>
</evidence>
<name>A0ABW2P7E7_9ACTN</name>
<dbReference type="EMBL" id="JBHTCG010000010">
    <property type="protein sequence ID" value="MFC7384100.1"/>
    <property type="molecule type" value="Genomic_DNA"/>
</dbReference>
<proteinExistence type="predicted"/>
<dbReference type="PANTHER" id="PTHR31302:SF31">
    <property type="entry name" value="PHOSPHODIESTERASE YAEI"/>
    <property type="match status" value="1"/>
</dbReference>
<protein>
    <submittedName>
        <fullName evidence="6">Metallophosphoesterase</fullName>
    </submittedName>
</protein>
<keyword evidence="7" id="KW-1185">Reference proteome</keyword>
<dbReference type="InterPro" id="IPR029052">
    <property type="entry name" value="Metallo-depent_PP-like"/>
</dbReference>
<accession>A0ABW2P7E7</accession>
<feature type="region of interest" description="Disordered" evidence="3">
    <location>
        <begin position="369"/>
        <end position="423"/>
    </location>
</feature>
<keyword evidence="1" id="KW-0479">Metal-binding</keyword>
<dbReference type="Proteomes" id="UP001596496">
    <property type="component" value="Unassembled WGS sequence"/>
</dbReference>
<feature type="compositionally biased region" description="Pro residues" evidence="3">
    <location>
        <begin position="402"/>
        <end position="414"/>
    </location>
</feature>
<dbReference type="SUPFAM" id="SSF56300">
    <property type="entry name" value="Metallo-dependent phosphatases"/>
    <property type="match status" value="1"/>
</dbReference>
<dbReference type="RefSeq" id="WP_380827715.1">
    <property type="nucleotide sequence ID" value="NZ_JBHTCG010000010.1"/>
</dbReference>